<keyword evidence="3" id="KW-0812">Transmembrane</keyword>
<evidence type="ECO:0000256" key="1">
    <source>
        <dbReference type="ARBA" id="ARBA00004141"/>
    </source>
</evidence>
<comment type="subcellular location">
    <subcellularLocation>
        <location evidence="1">Membrane</location>
        <topology evidence="1">Multi-pass membrane protein</topology>
    </subcellularLocation>
</comment>
<dbReference type="Pfam" id="PF03073">
    <property type="entry name" value="TspO_MBR"/>
    <property type="match status" value="1"/>
</dbReference>
<dbReference type="GO" id="GO:0016020">
    <property type="term" value="C:membrane"/>
    <property type="evidence" value="ECO:0007669"/>
    <property type="project" value="UniProtKB-SubCell"/>
</dbReference>
<sequence length="91" mass="9631">MRAGRREPSDRPPPRPGPPAERTRTETTARARPKTLAGTLITALNVSNAALIRQAWGTDRAAGAALLPYGAWTLFATALTTAIVRLNPGDA</sequence>
<comment type="similarity">
    <text evidence="2">Belongs to the TspO/BZRP family.</text>
</comment>
<protein>
    <submittedName>
        <fullName evidence="7">Tryptophan-rich sensory protein</fullName>
    </submittedName>
</protein>
<evidence type="ECO:0000256" key="2">
    <source>
        <dbReference type="ARBA" id="ARBA00007524"/>
    </source>
</evidence>
<dbReference type="RefSeq" id="WP_184945714.1">
    <property type="nucleotide sequence ID" value="NZ_BAAAWZ010000001.1"/>
</dbReference>
<organism evidence="7 8">
    <name type="scientific">Planomonospora venezuelensis</name>
    <dbReference type="NCBI Taxonomy" id="1999"/>
    <lineage>
        <taxon>Bacteria</taxon>
        <taxon>Bacillati</taxon>
        <taxon>Actinomycetota</taxon>
        <taxon>Actinomycetes</taxon>
        <taxon>Streptosporangiales</taxon>
        <taxon>Streptosporangiaceae</taxon>
        <taxon>Planomonospora</taxon>
    </lineage>
</organism>
<name>A0A841DFE9_PLAVE</name>
<evidence type="ECO:0000256" key="6">
    <source>
        <dbReference type="SAM" id="MobiDB-lite"/>
    </source>
</evidence>
<dbReference type="InterPro" id="IPR004307">
    <property type="entry name" value="TspO_MBR"/>
</dbReference>
<dbReference type="InterPro" id="IPR038330">
    <property type="entry name" value="TspO/MBR-related_sf"/>
</dbReference>
<evidence type="ECO:0000256" key="5">
    <source>
        <dbReference type="ARBA" id="ARBA00023136"/>
    </source>
</evidence>
<feature type="region of interest" description="Disordered" evidence="6">
    <location>
        <begin position="1"/>
        <end position="32"/>
    </location>
</feature>
<keyword evidence="5" id="KW-0472">Membrane</keyword>
<dbReference type="AlphaFoldDB" id="A0A841DFE9"/>
<evidence type="ECO:0000256" key="4">
    <source>
        <dbReference type="ARBA" id="ARBA00022989"/>
    </source>
</evidence>
<feature type="compositionally biased region" description="Basic and acidic residues" evidence="6">
    <location>
        <begin position="1"/>
        <end position="13"/>
    </location>
</feature>
<dbReference type="Proteomes" id="UP000562352">
    <property type="component" value="Unassembled WGS sequence"/>
</dbReference>
<gene>
    <name evidence="7" type="ORF">FHS22_005267</name>
</gene>
<dbReference type="EMBL" id="JACHJJ010000020">
    <property type="protein sequence ID" value="MBB5965976.1"/>
    <property type="molecule type" value="Genomic_DNA"/>
</dbReference>
<evidence type="ECO:0000313" key="8">
    <source>
        <dbReference type="Proteomes" id="UP000562352"/>
    </source>
</evidence>
<evidence type="ECO:0000256" key="3">
    <source>
        <dbReference type="ARBA" id="ARBA00022692"/>
    </source>
</evidence>
<keyword evidence="8" id="KW-1185">Reference proteome</keyword>
<evidence type="ECO:0000313" key="7">
    <source>
        <dbReference type="EMBL" id="MBB5965976.1"/>
    </source>
</evidence>
<dbReference type="Gene3D" id="1.20.1260.100">
    <property type="entry name" value="TspO/MBR protein"/>
    <property type="match status" value="1"/>
</dbReference>
<proteinExistence type="inferred from homology"/>
<comment type="caution">
    <text evidence="7">The sequence shown here is derived from an EMBL/GenBank/DDBJ whole genome shotgun (WGS) entry which is preliminary data.</text>
</comment>
<reference evidence="7 8" key="1">
    <citation type="submission" date="2020-08" db="EMBL/GenBank/DDBJ databases">
        <title>Genomic Encyclopedia of Type Strains, Phase III (KMG-III): the genomes of soil and plant-associated and newly described type strains.</title>
        <authorList>
            <person name="Whitman W."/>
        </authorList>
    </citation>
    <scope>NUCLEOTIDE SEQUENCE [LARGE SCALE GENOMIC DNA]</scope>
    <source>
        <strain evidence="7 8">CECT 3303</strain>
    </source>
</reference>
<accession>A0A841DFE9</accession>
<keyword evidence="4" id="KW-1133">Transmembrane helix</keyword>